<dbReference type="InParanoid" id="A0A663DVE2"/>
<feature type="compositionally biased region" description="Pro residues" evidence="15">
    <location>
        <begin position="1"/>
        <end position="10"/>
    </location>
</feature>
<dbReference type="PROSITE" id="PS51450">
    <property type="entry name" value="LRR"/>
    <property type="match status" value="1"/>
</dbReference>
<dbReference type="Pfam" id="PF13855">
    <property type="entry name" value="LRR_8"/>
    <property type="match status" value="1"/>
</dbReference>
<keyword evidence="11" id="KW-0175">Coiled coil</keyword>
<evidence type="ECO:0000256" key="4">
    <source>
        <dbReference type="ARBA" id="ARBA00022614"/>
    </source>
</evidence>
<evidence type="ECO:0000256" key="7">
    <source>
        <dbReference type="ARBA" id="ARBA00022824"/>
    </source>
</evidence>
<dbReference type="InterPro" id="IPR003591">
    <property type="entry name" value="Leu-rich_rpt_typical-subtyp"/>
</dbReference>
<evidence type="ECO:0000256" key="9">
    <source>
        <dbReference type="ARBA" id="ARBA00022968"/>
    </source>
</evidence>
<evidence type="ECO:0000313" key="17">
    <source>
        <dbReference type="Proteomes" id="UP000472275"/>
    </source>
</evidence>
<keyword evidence="12" id="KW-0472">Membrane</keyword>
<feature type="region of interest" description="Disordered" evidence="15">
    <location>
        <begin position="101"/>
        <end position="208"/>
    </location>
</feature>
<dbReference type="GO" id="GO:0005789">
    <property type="term" value="C:endoplasmic reticulum membrane"/>
    <property type="evidence" value="ECO:0007669"/>
    <property type="project" value="UniProtKB-SubCell"/>
</dbReference>
<dbReference type="Proteomes" id="UP000472275">
    <property type="component" value="Chromosome 5"/>
</dbReference>
<dbReference type="FunCoup" id="A0A663DVE2">
    <property type="interactions" value="588"/>
</dbReference>
<evidence type="ECO:0000256" key="12">
    <source>
        <dbReference type="ARBA" id="ARBA00023136"/>
    </source>
</evidence>
<feature type="compositionally biased region" description="Basic and acidic residues" evidence="15">
    <location>
        <begin position="349"/>
        <end position="418"/>
    </location>
</feature>
<gene>
    <name evidence="16" type="primary">LRRC59</name>
</gene>
<evidence type="ECO:0000256" key="15">
    <source>
        <dbReference type="SAM" id="MobiDB-lite"/>
    </source>
</evidence>
<evidence type="ECO:0000256" key="8">
    <source>
        <dbReference type="ARBA" id="ARBA00022848"/>
    </source>
</evidence>
<dbReference type="AlphaFoldDB" id="A0A663DVE2"/>
<dbReference type="GO" id="GO:0005635">
    <property type="term" value="C:nuclear envelope"/>
    <property type="evidence" value="ECO:0007669"/>
    <property type="project" value="UniProtKB-SubCell"/>
</dbReference>
<evidence type="ECO:0000256" key="1">
    <source>
        <dbReference type="ARBA" id="ARBA00004259"/>
    </source>
</evidence>
<feature type="region of interest" description="Disordered" evidence="15">
    <location>
        <begin position="1"/>
        <end position="20"/>
    </location>
</feature>
<dbReference type="GeneTree" id="ENSGT00390000017385"/>
<proteinExistence type="predicted"/>
<evidence type="ECO:0000256" key="13">
    <source>
        <dbReference type="ARBA" id="ARBA00023242"/>
    </source>
</evidence>
<dbReference type="Pfam" id="PF00560">
    <property type="entry name" value="LRR_1"/>
    <property type="match status" value="1"/>
</dbReference>
<evidence type="ECO:0000256" key="5">
    <source>
        <dbReference type="ARBA" id="ARBA00022692"/>
    </source>
</evidence>
<accession>A0A663DVE2</accession>
<dbReference type="Ensembl" id="ENSACCT00020004040.1">
    <property type="protein sequence ID" value="ENSACCP00020003882.1"/>
    <property type="gene ID" value="ENSACCG00020002656.1"/>
</dbReference>
<dbReference type="FunFam" id="3.80.10.10:FF:000141">
    <property type="entry name" value="Leucine-rich repeat-containing protein 59"/>
    <property type="match status" value="1"/>
</dbReference>
<feature type="compositionally biased region" description="Pro residues" evidence="15">
    <location>
        <begin position="170"/>
        <end position="179"/>
    </location>
</feature>
<evidence type="ECO:0000256" key="2">
    <source>
        <dbReference type="ARBA" id="ARBA00004464"/>
    </source>
</evidence>
<dbReference type="InterPro" id="IPR050216">
    <property type="entry name" value="LRR_domain-containing"/>
</dbReference>
<evidence type="ECO:0000256" key="10">
    <source>
        <dbReference type="ARBA" id="ARBA00022989"/>
    </source>
</evidence>
<feature type="region of interest" description="Disordered" evidence="15">
    <location>
        <begin position="61"/>
        <end position="80"/>
    </location>
</feature>
<evidence type="ECO:0000256" key="6">
    <source>
        <dbReference type="ARBA" id="ARBA00022737"/>
    </source>
</evidence>
<protein>
    <recommendedName>
        <fullName evidence="14">Leucine-rich repeat-containing protein 59</fullName>
    </recommendedName>
</protein>
<sequence>MSWCDSPPPKKGNSPLSSWSLRSDRSRRICCRKTRQSLLGRCVPVGIISGRFFVGWRVTGDTTGRDPHRPRGAGLSDLRPFPAPFHAESRGADAEVLTARLSPPHTHTGGGGRGCPPPPPPPGGSLEPASLRAAVPRRRGAPGRQGARSAPRLAGPARTWTRKWVAGPGPAAPARPDPQPLVAGPRRSSTTVPAAMSRGGGKGPSLKDKLDGNELDLSLCDLNEVPVRELAALPKATILDLSCNNLISLPSDFCSLMHLVKLDLSKNRLQQLPLDFGRLVNLQHLDLLNNRLVTLPVSFAQLKNLKWLDLKDNPLDPVLAKVAGDCLDEKQCKQAAVKVLQHMKAIQSEQDRQRQRKLQAEREMEKKREAEQRAKEAQERELRKREKAEEKERRRREYDAQKAAKQEMEKKTKKETVQARKPASSSRPPQPPRHKHSWSRSVLRVLLFVLLCVLCTLAACKLTELQRQPLCVSVNTLYEDVLAALQNHKTLQNMLQQNSQQ</sequence>
<dbReference type="SMART" id="SM00369">
    <property type="entry name" value="LRR_TYP"/>
    <property type="match status" value="4"/>
</dbReference>
<dbReference type="InterPro" id="IPR001611">
    <property type="entry name" value="Leu-rich_rpt"/>
</dbReference>
<keyword evidence="8" id="KW-0492">Microsome</keyword>
<keyword evidence="5" id="KW-0812">Transmembrane</keyword>
<dbReference type="PANTHER" id="PTHR48051:SF42">
    <property type="entry name" value="LEUCINE-RICH REPEAT-CONTAINING PROTEIN 18-LIKE"/>
    <property type="match status" value="1"/>
</dbReference>
<reference evidence="16" key="1">
    <citation type="submission" date="2025-08" db="UniProtKB">
        <authorList>
            <consortium name="Ensembl"/>
        </authorList>
    </citation>
    <scope>IDENTIFICATION</scope>
</reference>
<name>A0A663DVE2_AQUCH</name>
<keyword evidence="9" id="KW-0735">Signal-anchor</keyword>
<keyword evidence="13" id="KW-0539">Nucleus</keyword>
<feature type="compositionally biased region" description="Low complexity" evidence="15">
    <location>
        <begin position="142"/>
        <end position="152"/>
    </location>
</feature>
<keyword evidence="7" id="KW-0256">Endoplasmic reticulum</keyword>
<comment type="subcellular location">
    <subcellularLocation>
        <location evidence="3">Endoplasmic reticulum membrane</location>
        <topology evidence="3">Single-pass type II membrane protein</topology>
    </subcellularLocation>
    <subcellularLocation>
        <location evidence="2">Microsome membrane</location>
        <topology evidence="2">Single-pass type II membrane protein</topology>
    </subcellularLocation>
    <subcellularLocation>
        <location evidence="1">Nucleus envelope</location>
    </subcellularLocation>
</comment>
<dbReference type="InterPro" id="IPR032675">
    <property type="entry name" value="LRR_dom_sf"/>
</dbReference>
<evidence type="ECO:0000256" key="14">
    <source>
        <dbReference type="ARBA" id="ARBA00071424"/>
    </source>
</evidence>
<keyword evidence="10" id="KW-1133">Transmembrane helix</keyword>
<evidence type="ECO:0000313" key="16">
    <source>
        <dbReference type="Ensembl" id="ENSACCP00020003882.1"/>
    </source>
</evidence>
<keyword evidence="4" id="KW-0433">Leucine-rich repeat</keyword>
<dbReference type="Gene3D" id="3.80.10.10">
    <property type="entry name" value="Ribonuclease Inhibitor"/>
    <property type="match status" value="1"/>
</dbReference>
<keyword evidence="17" id="KW-1185">Reference proteome</keyword>
<feature type="region of interest" description="Disordered" evidence="15">
    <location>
        <begin position="346"/>
        <end position="437"/>
    </location>
</feature>
<organism evidence="16 17">
    <name type="scientific">Aquila chrysaetos chrysaetos</name>
    <dbReference type="NCBI Taxonomy" id="223781"/>
    <lineage>
        <taxon>Eukaryota</taxon>
        <taxon>Metazoa</taxon>
        <taxon>Chordata</taxon>
        <taxon>Craniata</taxon>
        <taxon>Vertebrata</taxon>
        <taxon>Euteleostomi</taxon>
        <taxon>Archelosauria</taxon>
        <taxon>Archosauria</taxon>
        <taxon>Dinosauria</taxon>
        <taxon>Saurischia</taxon>
        <taxon>Theropoda</taxon>
        <taxon>Coelurosauria</taxon>
        <taxon>Aves</taxon>
        <taxon>Neognathae</taxon>
        <taxon>Neoaves</taxon>
        <taxon>Telluraves</taxon>
        <taxon>Accipitrimorphae</taxon>
        <taxon>Accipitriformes</taxon>
        <taxon>Accipitridae</taxon>
        <taxon>Accipitrinae</taxon>
        <taxon>Aquila</taxon>
    </lineage>
</organism>
<reference evidence="16" key="2">
    <citation type="submission" date="2025-09" db="UniProtKB">
        <authorList>
            <consortium name="Ensembl"/>
        </authorList>
    </citation>
    <scope>IDENTIFICATION</scope>
</reference>
<dbReference type="SUPFAM" id="SSF52058">
    <property type="entry name" value="L domain-like"/>
    <property type="match status" value="1"/>
</dbReference>
<evidence type="ECO:0000256" key="3">
    <source>
        <dbReference type="ARBA" id="ARBA00004648"/>
    </source>
</evidence>
<keyword evidence="6" id="KW-0677">Repeat</keyword>
<evidence type="ECO:0000256" key="11">
    <source>
        <dbReference type="ARBA" id="ARBA00023054"/>
    </source>
</evidence>
<dbReference type="PANTHER" id="PTHR48051">
    <property type="match status" value="1"/>
</dbReference>